<sequence>MKTIIVPTDFSKPAGDAAKYALHIAKYLKSNIKLCHAFMVPADATVAGQVAWPLYNYESIFKDVSEELDVLAKDLMRESSELNFPNTFKPVVEHAAEPGGAVELIIRLAKEEQVALVVMGMSGAGAITKFFTGSVSRSLIENGKFPILLIPGGCEFKAVKKIAFATDLNKGDIEVIHMLVGFARHFNAELVVVHVDHDPKHYDAKKADVFLNEVTCKINYDKIYYREISSANLNDGLQWLSEHGWIDMLVMVHRPHNFMDKLIRGSFTKKQAGSVKIPLMVLPEGLTSVL</sequence>
<gene>
    <name evidence="3" type="ORF">FA047_19910</name>
</gene>
<evidence type="ECO:0000256" key="1">
    <source>
        <dbReference type="ARBA" id="ARBA00008791"/>
    </source>
</evidence>
<reference evidence="3 4" key="1">
    <citation type="submission" date="2019-04" db="EMBL/GenBank/DDBJ databases">
        <title>Pedobacter sp. RP-3-15 sp. nov., isolated from Arctic soil.</title>
        <authorList>
            <person name="Dahal R.H."/>
            <person name="Kim D.-U."/>
        </authorList>
    </citation>
    <scope>NUCLEOTIDE SEQUENCE [LARGE SCALE GENOMIC DNA]</scope>
    <source>
        <strain evidence="3 4">RP-3-15</strain>
    </source>
</reference>
<dbReference type="Pfam" id="PF00582">
    <property type="entry name" value="Usp"/>
    <property type="match status" value="1"/>
</dbReference>
<dbReference type="AlphaFoldDB" id="A0A4U1C927"/>
<keyword evidence="4" id="KW-1185">Reference proteome</keyword>
<dbReference type="InterPro" id="IPR006015">
    <property type="entry name" value="Universal_stress_UspA"/>
</dbReference>
<dbReference type="EMBL" id="SWBQ01000008">
    <property type="protein sequence ID" value="TKC02932.1"/>
    <property type="molecule type" value="Genomic_DNA"/>
</dbReference>
<dbReference type="PRINTS" id="PR01438">
    <property type="entry name" value="UNVRSLSTRESS"/>
</dbReference>
<dbReference type="RefSeq" id="WP_136837851.1">
    <property type="nucleotide sequence ID" value="NZ_SWBQ01000008.1"/>
</dbReference>
<proteinExistence type="inferred from homology"/>
<organism evidence="3 4">
    <name type="scientific">Pedobacter frigoris</name>
    <dbReference type="NCBI Taxonomy" id="2571272"/>
    <lineage>
        <taxon>Bacteria</taxon>
        <taxon>Pseudomonadati</taxon>
        <taxon>Bacteroidota</taxon>
        <taxon>Sphingobacteriia</taxon>
        <taxon>Sphingobacteriales</taxon>
        <taxon>Sphingobacteriaceae</taxon>
        <taxon>Pedobacter</taxon>
    </lineage>
</organism>
<comment type="similarity">
    <text evidence="1">Belongs to the universal stress protein A family.</text>
</comment>
<dbReference type="Proteomes" id="UP000307244">
    <property type="component" value="Unassembled WGS sequence"/>
</dbReference>
<protein>
    <submittedName>
        <fullName evidence="3">Universal stress protein</fullName>
    </submittedName>
</protein>
<dbReference type="CDD" id="cd00293">
    <property type="entry name" value="USP-like"/>
    <property type="match status" value="1"/>
</dbReference>
<evidence type="ECO:0000259" key="2">
    <source>
        <dbReference type="Pfam" id="PF00582"/>
    </source>
</evidence>
<feature type="domain" description="UspA" evidence="2">
    <location>
        <begin position="1"/>
        <end position="151"/>
    </location>
</feature>
<accession>A0A4U1C927</accession>
<evidence type="ECO:0000313" key="3">
    <source>
        <dbReference type="EMBL" id="TKC02932.1"/>
    </source>
</evidence>
<evidence type="ECO:0000313" key="4">
    <source>
        <dbReference type="Proteomes" id="UP000307244"/>
    </source>
</evidence>
<dbReference type="InterPro" id="IPR014729">
    <property type="entry name" value="Rossmann-like_a/b/a_fold"/>
</dbReference>
<comment type="caution">
    <text evidence="3">The sequence shown here is derived from an EMBL/GenBank/DDBJ whole genome shotgun (WGS) entry which is preliminary data.</text>
</comment>
<dbReference type="Gene3D" id="3.40.50.620">
    <property type="entry name" value="HUPs"/>
    <property type="match status" value="2"/>
</dbReference>
<dbReference type="PANTHER" id="PTHR46268:SF6">
    <property type="entry name" value="UNIVERSAL STRESS PROTEIN UP12"/>
    <property type="match status" value="1"/>
</dbReference>
<dbReference type="SUPFAM" id="SSF52402">
    <property type="entry name" value="Adenine nucleotide alpha hydrolases-like"/>
    <property type="match status" value="2"/>
</dbReference>
<dbReference type="PANTHER" id="PTHR46268">
    <property type="entry name" value="STRESS RESPONSE PROTEIN NHAX"/>
    <property type="match status" value="1"/>
</dbReference>
<dbReference type="InterPro" id="IPR006016">
    <property type="entry name" value="UspA"/>
</dbReference>
<dbReference type="OrthoDB" id="9788959at2"/>
<name>A0A4U1C927_9SPHI</name>